<feature type="transmembrane region" description="Helical" evidence="1">
    <location>
        <begin position="103"/>
        <end position="126"/>
    </location>
</feature>
<dbReference type="EMBL" id="JABURA010000001">
    <property type="protein sequence ID" value="NUB90534.1"/>
    <property type="molecule type" value="Genomic_DNA"/>
</dbReference>
<keyword evidence="1" id="KW-0472">Membrane</keyword>
<dbReference type="PANTHER" id="PTHR43471:SF1">
    <property type="entry name" value="ABC TRANSPORTER PERMEASE PROTEIN NOSY-RELATED"/>
    <property type="match status" value="1"/>
</dbReference>
<feature type="transmembrane region" description="Helical" evidence="1">
    <location>
        <begin position="138"/>
        <end position="161"/>
    </location>
</feature>
<evidence type="ECO:0000256" key="1">
    <source>
        <dbReference type="SAM" id="Phobius"/>
    </source>
</evidence>
<dbReference type="GO" id="GO:0005886">
    <property type="term" value="C:plasma membrane"/>
    <property type="evidence" value="ECO:0007669"/>
    <property type="project" value="UniProtKB-SubCell"/>
</dbReference>
<dbReference type="GO" id="GO:0140359">
    <property type="term" value="F:ABC-type transporter activity"/>
    <property type="evidence" value="ECO:0007669"/>
    <property type="project" value="InterPro"/>
</dbReference>
<dbReference type="AlphaFoldDB" id="A0A8J8GLC6"/>
<feature type="transmembrane region" description="Helical" evidence="1">
    <location>
        <begin position="173"/>
        <end position="194"/>
    </location>
</feature>
<keyword evidence="1" id="KW-0812">Transmembrane</keyword>
<dbReference type="Proteomes" id="UP000728647">
    <property type="component" value="Unassembled WGS sequence"/>
</dbReference>
<sequence length="299" mass="32319">MSSTLIARKDFEDAVRSKLVWAVMGVFLFLMALVAVSASTQDLSEVEPTQLIVTVTNIGGLLFIPIVSLIVGYMAIVGERQSGSLRVLFGLSHSRWDVFVGKFVSRLGVVFVATLLTVALTVGMAVAMFDSVPLGTYLGYSALTILLGLAFAAIAVGVSAVSTSRMQAMGGAIGSYVVFSLIWHPLVAGVHYLLEGSMPGLEAPEWYFLLLRLNPLDAYRQVSSELAGEFIWGIIGMENIVEDIPDAAFENPDTLLLSNRVSGDLPFYLSDWFAAVVLLAWIVVPLAIGYWRFNGADLN</sequence>
<dbReference type="PANTHER" id="PTHR43471">
    <property type="entry name" value="ABC TRANSPORTER PERMEASE"/>
    <property type="match status" value="1"/>
</dbReference>
<proteinExistence type="predicted"/>
<organism evidence="2 3">
    <name type="scientific">Haloterrigena gelatinilytica</name>
    <dbReference type="NCBI Taxonomy" id="2741724"/>
    <lineage>
        <taxon>Archaea</taxon>
        <taxon>Methanobacteriati</taxon>
        <taxon>Methanobacteriota</taxon>
        <taxon>Stenosarchaea group</taxon>
        <taxon>Halobacteria</taxon>
        <taxon>Halobacteriales</taxon>
        <taxon>Natrialbaceae</taxon>
        <taxon>Haloterrigena</taxon>
    </lineage>
</organism>
<protein>
    <submittedName>
        <fullName evidence="2">ABC transporter permease</fullName>
    </submittedName>
</protein>
<evidence type="ECO:0000313" key="3">
    <source>
        <dbReference type="Proteomes" id="UP000728647"/>
    </source>
</evidence>
<feature type="transmembrane region" description="Helical" evidence="1">
    <location>
        <begin position="272"/>
        <end position="293"/>
    </location>
</feature>
<evidence type="ECO:0000313" key="2">
    <source>
        <dbReference type="EMBL" id="NUB90534.1"/>
    </source>
</evidence>
<feature type="transmembrane region" description="Helical" evidence="1">
    <location>
        <begin position="51"/>
        <end position="76"/>
    </location>
</feature>
<reference evidence="2" key="1">
    <citation type="submission" date="2020-06" db="EMBL/GenBank/DDBJ databases">
        <title>Haloterrigena sp. nov., an extremely halophilic archaeon isolated from a saline sediment.</title>
        <authorList>
            <person name="Liu B.-B."/>
        </authorList>
    </citation>
    <scope>NUCLEOTIDE SEQUENCE</scope>
    <source>
        <strain evidence="2">SYSU A121-1</strain>
    </source>
</reference>
<gene>
    <name evidence="2" type="ORF">HT576_05740</name>
</gene>
<comment type="caution">
    <text evidence="2">The sequence shown here is derived from an EMBL/GenBank/DDBJ whole genome shotgun (WGS) entry which is preliminary data.</text>
</comment>
<dbReference type="Pfam" id="PF12679">
    <property type="entry name" value="ABC2_membrane_2"/>
    <property type="match status" value="1"/>
</dbReference>
<keyword evidence="1" id="KW-1133">Transmembrane helix</keyword>
<accession>A0A8J8GLC6</accession>
<dbReference type="RefSeq" id="WP_174701493.1">
    <property type="nucleotide sequence ID" value="NZ_JABURA010000001.1"/>
</dbReference>
<name>A0A8J8GLC6_9EURY</name>
<dbReference type="OrthoDB" id="86287at2157"/>
<feature type="transmembrane region" description="Helical" evidence="1">
    <location>
        <begin position="20"/>
        <end position="39"/>
    </location>
</feature>